<proteinExistence type="predicted"/>
<dbReference type="SUPFAM" id="SSF53474">
    <property type="entry name" value="alpha/beta-Hydrolases"/>
    <property type="match status" value="1"/>
</dbReference>
<dbReference type="Pfam" id="PF12146">
    <property type="entry name" value="Hydrolase_4"/>
    <property type="match status" value="1"/>
</dbReference>
<dbReference type="InterPro" id="IPR029058">
    <property type="entry name" value="AB_hydrolase_fold"/>
</dbReference>
<dbReference type="Gene3D" id="3.40.50.1820">
    <property type="entry name" value="alpha/beta hydrolase"/>
    <property type="match status" value="1"/>
</dbReference>
<evidence type="ECO:0000313" key="3">
    <source>
        <dbReference type="Proteomes" id="UP000198512"/>
    </source>
</evidence>
<sequence length="394" mass="44126">MSNSLIPGISLTLAVLALTQTDGAHGHSPSLPLGQASFAAYQDEARQWLQQARDFQSPDHRAELDWNAPQEWRPEQPASRGILLVHGLGDSPWSFSDLGPNLAKQGYLVRTLLLPGHGSKPADLLKTSIDEWRQLLREQADLLGAEVPQLYLGGFSTGANLVLDYAYEHPNVEGLLLFSPAFKSDTAYDWLPSLIAWARPWLRAPGPDRPSQTPVRYLNVPTNAFAQFYRSSVAVRAKLSSQSYDKPVLIVTAQHDSVLDTAHIRKTFSQRFTHPASRLVWYGTPVTDTPLEQRILTRSDALPERRISQFSHMGVLFSPQNPLYGERGTQRICWNGQDDLGRAACEAGDAVWYSDWGYRETGKYHARLTYNPYFEWQNAVMLDVFNSAAHTKAP</sequence>
<gene>
    <name evidence="2" type="ORF">SAMN05216600_108117</name>
</gene>
<protein>
    <submittedName>
        <fullName evidence="2">Esterase/lipase</fullName>
    </submittedName>
</protein>
<dbReference type="Proteomes" id="UP000198512">
    <property type="component" value="Unassembled WGS sequence"/>
</dbReference>
<accession>A0ABY1BEL0</accession>
<dbReference type="InterPro" id="IPR022742">
    <property type="entry name" value="Hydrolase_4"/>
</dbReference>
<organism evidence="2 3">
    <name type="scientific">Pseudomonas cuatrocienegasensis</name>
    <dbReference type="NCBI Taxonomy" id="543360"/>
    <lineage>
        <taxon>Bacteria</taxon>
        <taxon>Pseudomonadati</taxon>
        <taxon>Pseudomonadota</taxon>
        <taxon>Gammaproteobacteria</taxon>
        <taxon>Pseudomonadales</taxon>
        <taxon>Pseudomonadaceae</taxon>
        <taxon>Pseudomonas</taxon>
    </lineage>
</organism>
<dbReference type="RefSeq" id="WP_083251781.1">
    <property type="nucleotide sequence ID" value="NZ_FOFP01000008.1"/>
</dbReference>
<dbReference type="PANTHER" id="PTHR43798">
    <property type="entry name" value="MONOACYLGLYCEROL LIPASE"/>
    <property type="match status" value="1"/>
</dbReference>
<dbReference type="InterPro" id="IPR050266">
    <property type="entry name" value="AB_hydrolase_sf"/>
</dbReference>
<evidence type="ECO:0000313" key="2">
    <source>
        <dbReference type="EMBL" id="SEQ66597.1"/>
    </source>
</evidence>
<dbReference type="EMBL" id="FOFP01000008">
    <property type="protein sequence ID" value="SEQ66597.1"/>
    <property type="molecule type" value="Genomic_DNA"/>
</dbReference>
<evidence type="ECO:0000259" key="1">
    <source>
        <dbReference type="Pfam" id="PF12146"/>
    </source>
</evidence>
<comment type="caution">
    <text evidence="2">The sequence shown here is derived from an EMBL/GenBank/DDBJ whole genome shotgun (WGS) entry which is preliminary data.</text>
</comment>
<feature type="domain" description="Serine aminopeptidase S33" evidence="1">
    <location>
        <begin position="80"/>
        <end position="264"/>
    </location>
</feature>
<reference evidence="2 3" key="1">
    <citation type="submission" date="2016-10" db="EMBL/GenBank/DDBJ databases">
        <authorList>
            <person name="Varghese N."/>
            <person name="Submissions S."/>
        </authorList>
    </citation>
    <scope>NUCLEOTIDE SEQUENCE [LARGE SCALE GENOMIC DNA]</scope>
    <source>
        <strain evidence="2 3">CIP 109853</strain>
    </source>
</reference>
<keyword evidence="3" id="KW-1185">Reference proteome</keyword>
<name>A0ABY1BEL0_9PSED</name>
<dbReference type="PANTHER" id="PTHR43798:SF33">
    <property type="entry name" value="HYDROLASE, PUTATIVE (AFU_ORTHOLOGUE AFUA_2G14860)-RELATED"/>
    <property type="match status" value="1"/>
</dbReference>